<organism evidence="1 2">
    <name type="scientific">Rhizobium rhizoryzae</name>
    <dbReference type="NCBI Taxonomy" id="451876"/>
    <lineage>
        <taxon>Bacteria</taxon>
        <taxon>Pseudomonadati</taxon>
        <taxon>Pseudomonadota</taxon>
        <taxon>Alphaproteobacteria</taxon>
        <taxon>Hyphomicrobiales</taxon>
        <taxon>Rhizobiaceae</taxon>
        <taxon>Rhizobium/Agrobacterium group</taxon>
        <taxon>Rhizobium</taxon>
    </lineage>
</organism>
<comment type="caution">
    <text evidence="1">The sequence shown here is derived from an EMBL/GenBank/DDBJ whole genome shotgun (WGS) entry which is preliminary data.</text>
</comment>
<evidence type="ECO:0000313" key="1">
    <source>
        <dbReference type="EMBL" id="MBB4143343.1"/>
    </source>
</evidence>
<sequence length="147" mass="16387">MAEMTELKLLALDDEDLQIISAHMQDSVFKASDLEWHGKRGHFSLVVNRFVWEKAARASEGYERRKAALSFKRVQAVRTLGIDRRDDQAVYSLLAIRFSRKDEGPDGTIELTLAGGSAISLDVECIEAQLADTGGVWGTENRPKHDA</sequence>
<evidence type="ECO:0008006" key="3">
    <source>
        <dbReference type="Google" id="ProtNLM"/>
    </source>
</evidence>
<accession>A0A7W6LFE7</accession>
<gene>
    <name evidence="1" type="ORF">GGQ72_001842</name>
</gene>
<protein>
    <recommendedName>
        <fullName evidence="3">DUF2948 family protein</fullName>
    </recommendedName>
</protein>
<dbReference type="AlphaFoldDB" id="A0A7W6LFE7"/>
<dbReference type="EMBL" id="JACIEC010000001">
    <property type="protein sequence ID" value="MBB4143343.1"/>
    <property type="molecule type" value="Genomic_DNA"/>
</dbReference>
<name>A0A7W6LFE7_9HYPH</name>
<evidence type="ECO:0000313" key="2">
    <source>
        <dbReference type="Proteomes" id="UP000519897"/>
    </source>
</evidence>
<keyword evidence="2" id="KW-1185">Reference proteome</keyword>
<dbReference type="Pfam" id="PF11164">
    <property type="entry name" value="DUF2948"/>
    <property type="match status" value="1"/>
</dbReference>
<reference evidence="1 2" key="1">
    <citation type="submission" date="2020-08" db="EMBL/GenBank/DDBJ databases">
        <title>Genomic Encyclopedia of Type Strains, Phase IV (KMG-IV): sequencing the most valuable type-strain genomes for metagenomic binning, comparative biology and taxonomic classification.</title>
        <authorList>
            <person name="Goeker M."/>
        </authorList>
    </citation>
    <scope>NUCLEOTIDE SEQUENCE [LARGE SCALE GENOMIC DNA]</scope>
    <source>
        <strain evidence="1 2">DSM 29514</strain>
    </source>
</reference>
<dbReference type="Proteomes" id="UP000519897">
    <property type="component" value="Unassembled WGS sequence"/>
</dbReference>
<proteinExistence type="predicted"/>
<dbReference type="InterPro" id="IPR021335">
    <property type="entry name" value="DUF2948"/>
</dbReference>